<evidence type="ECO:0000256" key="5">
    <source>
        <dbReference type="ARBA" id="ARBA00022741"/>
    </source>
</evidence>
<dbReference type="InterPro" id="IPR003593">
    <property type="entry name" value="AAA+_ATPase"/>
</dbReference>
<evidence type="ECO:0000256" key="4">
    <source>
        <dbReference type="ARBA" id="ARBA00022475"/>
    </source>
</evidence>
<evidence type="ECO:0000256" key="6">
    <source>
        <dbReference type="ARBA" id="ARBA00022840"/>
    </source>
</evidence>
<comment type="similarity">
    <text evidence="2">Belongs to the ABC transporter superfamily.</text>
</comment>
<gene>
    <name evidence="10" type="ORF">SAMN04487864_10244</name>
</gene>
<evidence type="ECO:0000256" key="2">
    <source>
        <dbReference type="ARBA" id="ARBA00005417"/>
    </source>
</evidence>
<dbReference type="SUPFAM" id="SSF52540">
    <property type="entry name" value="P-loop containing nucleoside triphosphate hydrolases"/>
    <property type="match status" value="1"/>
</dbReference>
<dbReference type="InterPro" id="IPR017871">
    <property type="entry name" value="ABC_transporter-like_CS"/>
</dbReference>
<organism evidence="10 11">
    <name type="scientific">Succiniclasticum ruminis</name>
    <dbReference type="NCBI Taxonomy" id="40841"/>
    <lineage>
        <taxon>Bacteria</taxon>
        <taxon>Bacillati</taxon>
        <taxon>Bacillota</taxon>
        <taxon>Negativicutes</taxon>
        <taxon>Acidaminococcales</taxon>
        <taxon>Acidaminococcaceae</taxon>
        <taxon>Succiniclasticum</taxon>
    </lineage>
</organism>
<proteinExistence type="inferred from homology"/>
<sequence length="281" mass="30753">MEPVIEIKGLKHVYIDSDNNPVTALDGIDLQIMPGEFVAVIGANGSGKSTLARHLNALLLPSEGSVNVHGLDTLDENNLWQIRQDTGMVFQNPDNQIVAAVVEEDVAFGPENIGVPTEELKQRVEDALRAVDMLDYREHAPHLLSGGQKQRVAIAGTLALGSRCIVLDEPTAMLDPKGRKEILSTVRKLNREQHITVVYITHFMTEAMQADRVIVMGDGRIKFQGTPRDVFSRVEELEKLGLEAPLAAKFAFELRKSGVKLPQGIITNEELAEALAGTFCA</sequence>
<keyword evidence="6 10" id="KW-0067">ATP-binding</keyword>
<dbReference type="FunFam" id="3.40.50.300:FF:000224">
    <property type="entry name" value="Energy-coupling factor transporter ATP-binding protein EcfA"/>
    <property type="match status" value="1"/>
</dbReference>
<dbReference type="Gene3D" id="3.40.50.300">
    <property type="entry name" value="P-loop containing nucleotide triphosphate hydrolases"/>
    <property type="match status" value="1"/>
</dbReference>
<keyword evidence="4" id="KW-1003">Cell membrane</keyword>
<keyword evidence="7" id="KW-1278">Translocase</keyword>
<dbReference type="CDD" id="cd03225">
    <property type="entry name" value="ABC_cobalt_CbiO_domain1"/>
    <property type="match status" value="1"/>
</dbReference>
<dbReference type="InterPro" id="IPR030947">
    <property type="entry name" value="EcfA_1"/>
</dbReference>
<dbReference type="InterPro" id="IPR003439">
    <property type="entry name" value="ABC_transporter-like_ATP-bd"/>
</dbReference>
<keyword evidence="5" id="KW-0547">Nucleotide-binding</keyword>
<evidence type="ECO:0000256" key="8">
    <source>
        <dbReference type="ARBA" id="ARBA00023136"/>
    </source>
</evidence>
<evidence type="ECO:0000256" key="7">
    <source>
        <dbReference type="ARBA" id="ARBA00022967"/>
    </source>
</evidence>
<dbReference type="PROSITE" id="PS50893">
    <property type="entry name" value="ABC_TRANSPORTER_2"/>
    <property type="match status" value="1"/>
</dbReference>
<dbReference type="InterPro" id="IPR027417">
    <property type="entry name" value="P-loop_NTPase"/>
</dbReference>
<dbReference type="InterPro" id="IPR050095">
    <property type="entry name" value="ECF_ABC_transporter_ATP-bd"/>
</dbReference>
<feature type="domain" description="ABC transporter" evidence="9">
    <location>
        <begin position="5"/>
        <end position="243"/>
    </location>
</feature>
<dbReference type="GO" id="GO:0016887">
    <property type="term" value="F:ATP hydrolysis activity"/>
    <property type="evidence" value="ECO:0007669"/>
    <property type="project" value="InterPro"/>
</dbReference>
<dbReference type="PROSITE" id="PS00211">
    <property type="entry name" value="ABC_TRANSPORTER_1"/>
    <property type="match status" value="1"/>
</dbReference>
<dbReference type="GO" id="GO:0042626">
    <property type="term" value="F:ATPase-coupled transmembrane transporter activity"/>
    <property type="evidence" value="ECO:0007669"/>
    <property type="project" value="TreeGrafter"/>
</dbReference>
<comment type="subcellular location">
    <subcellularLocation>
        <location evidence="1">Cell membrane</location>
        <topology evidence="1">Peripheral membrane protein</topology>
    </subcellularLocation>
</comment>
<dbReference type="EMBL" id="FMYW01000002">
    <property type="protein sequence ID" value="SDC05128.1"/>
    <property type="molecule type" value="Genomic_DNA"/>
</dbReference>
<dbReference type="RefSeq" id="WP_093729228.1">
    <property type="nucleotide sequence ID" value="NZ_FMYW01000002.1"/>
</dbReference>
<keyword evidence="3" id="KW-0813">Transport</keyword>
<dbReference type="NCBIfam" id="TIGR04520">
    <property type="entry name" value="ECF_ATPase_1"/>
    <property type="match status" value="1"/>
</dbReference>
<keyword evidence="8" id="KW-0472">Membrane</keyword>
<keyword evidence="11" id="KW-1185">Reference proteome</keyword>
<dbReference type="InterPro" id="IPR015856">
    <property type="entry name" value="ABC_transpr_CbiO/EcfA_su"/>
</dbReference>
<evidence type="ECO:0000256" key="3">
    <source>
        <dbReference type="ARBA" id="ARBA00022448"/>
    </source>
</evidence>
<evidence type="ECO:0000313" key="10">
    <source>
        <dbReference type="EMBL" id="SDC05128.1"/>
    </source>
</evidence>
<dbReference type="NCBIfam" id="NF010167">
    <property type="entry name" value="PRK13648.1"/>
    <property type="match status" value="1"/>
</dbReference>
<evidence type="ECO:0000256" key="1">
    <source>
        <dbReference type="ARBA" id="ARBA00004202"/>
    </source>
</evidence>
<dbReference type="AlphaFoldDB" id="A0A1G6IF88"/>
<dbReference type="SMART" id="SM00382">
    <property type="entry name" value="AAA"/>
    <property type="match status" value="1"/>
</dbReference>
<protein>
    <submittedName>
        <fullName evidence="10">Energy-coupling factor transport system ATP-binding protein</fullName>
    </submittedName>
</protein>
<dbReference type="PANTHER" id="PTHR43553:SF24">
    <property type="entry name" value="ENERGY-COUPLING FACTOR TRANSPORTER ATP-BINDING PROTEIN ECFA1"/>
    <property type="match status" value="1"/>
</dbReference>
<dbReference type="OrthoDB" id="9784332at2"/>
<dbReference type="GO" id="GO:0043190">
    <property type="term" value="C:ATP-binding cassette (ABC) transporter complex"/>
    <property type="evidence" value="ECO:0007669"/>
    <property type="project" value="TreeGrafter"/>
</dbReference>
<evidence type="ECO:0000259" key="9">
    <source>
        <dbReference type="PROSITE" id="PS50893"/>
    </source>
</evidence>
<evidence type="ECO:0000313" key="11">
    <source>
        <dbReference type="Proteomes" id="UP000198943"/>
    </source>
</evidence>
<dbReference type="PANTHER" id="PTHR43553">
    <property type="entry name" value="HEAVY METAL TRANSPORTER"/>
    <property type="match status" value="1"/>
</dbReference>
<reference evidence="11" key="1">
    <citation type="submission" date="2016-10" db="EMBL/GenBank/DDBJ databases">
        <authorList>
            <person name="Varghese N."/>
            <person name="Submissions S."/>
        </authorList>
    </citation>
    <scope>NUCLEOTIDE SEQUENCE [LARGE SCALE GENOMIC DNA]</scope>
    <source>
        <strain evidence="11">DSM 11005</strain>
    </source>
</reference>
<dbReference type="GO" id="GO:0005524">
    <property type="term" value="F:ATP binding"/>
    <property type="evidence" value="ECO:0007669"/>
    <property type="project" value="UniProtKB-KW"/>
</dbReference>
<name>A0A1G6IF88_9FIRM</name>
<accession>A0A1G6IF88</accession>
<dbReference type="Pfam" id="PF00005">
    <property type="entry name" value="ABC_tran"/>
    <property type="match status" value="1"/>
</dbReference>
<dbReference type="Proteomes" id="UP000198943">
    <property type="component" value="Unassembled WGS sequence"/>
</dbReference>